<organism evidence="3 4">
    <name type="scientific">Bordetella bronchiseptica 253</name>
    <dbReference type="NCBI Taxonomy" id="568707"/>
    <lineage>
        <taxon>Bacteria</taxon>
        <taxon>Pseudomonadati</taxon>
        <taxon>Pseudomonadota</taxon>
        <taxon>Betaproteobacteria</taxon>
        <taxon>Burkholderiales</taxon>
        <taxon>Alcaligenaceae</taxon>
        <taxon>Bordetella</taxon>
    </lineage>
</organism>
<feature type="region of interest" description="Disordered" evidence="1">
    <location>
        <begin position="20"/>
        <end position="55"/>
    </location>
</feature>
<dbReference type="RefSeq" id="WP_003809770.1">
    <property type="nucleotide sequence ID" value="NC_019382.1"/>
</dbReference>
<feature type="signal peptide" evidence="2">
    <location>
        <begin position="1"/>
        <end position="17"/>
    </location>
</feature>
<evidence type="ECO:0000313" key="3">
    <source>
        <dbReference type="EMBL" id="CCJ53814.1"/>
    </source>
</evidence>
<feature type="chain" id="PRO_5002200391" evidence="2">
    <location>
        <begin position="18"/>
        <end position="55"/>
    </location>
</feature>
<dbReference type="Proteomes" id="UP000007564">
    <property type="component" value="Chromosome"/>
</dbReference>
<dbReference type="HOGENOM" id="CLU_203626_0_0_4"/>
<dbReference type="PROSITE" id="PS51257">
    <property type="entry name" value="PROKAR_LIPOPROTEIN"/>
    <property type="match status" value="1"/>
</dbReference>
<dbReference type="KEGG" id="bbh:BN112_1897"/>
<name>A0A0C6P228_BORBO</name>
<accession>A0A0C6P228</accession>
<protein>
    <submittedName>
        <fullName evidence="3">Putative exported protein</fullName>
    </submittedName>
</protein>
<dbReference type="GeneID" id="69600826"/>
<keyword evidence="2" id="KW-0732">Signal</keyword>
<reference evidence="3 4" key="1">
    <citation type="journal article" date="2012" name="BMC Genomics">
        <title>Comparative genomics of the classical Bordetella subspecies: the evolution and exchange of virulence-associated diversity amongst closely related pathogens.</title>
        <authorList>
            <person name="Park J."/>
            <person name="Zhang Y."/>
            <person name="Buboltz A.M."/>
            <person name="Zhang X."/>
            <person name="Schuster S.C."/>
            <person name="Ahuja U."/>
            <person name="Liu M."/>
            <person name="Miller J.F."/>
            <person name="Sebaihia M."/>
            <person name="Bentley S.D."/>
            <person name="Parkhill J."/>
            <person name="Harvill E.T."/>
        </authorList>
    </citation>
    <scope>NUCLEOTIDE SEQUENCE [LARGE SCALE GENOMIC DNA]</scope>
    <source>
        <strain evidence="3 4">253</strain>
    </source>
</reference>
<proteinExistence type="predicted"/>
<dbReference type="EMBL" id="HE965806">
    <property type="protein sequence ID" value="CCJ53814.1"/>
    <property type="molecule type" value="Genomic_DNA"/>
</dbReference>
<gene>
    <name evidence="3" type="ORF">BN112_1897</name>
</gene>
<evidence type="ECO:0000256" key="2">
    <source>
        <dbReference type="SAM" id="SignalP"/>
    </source>
</evidence>
<evidence type="ECO:0000313" key="4">
    <source>
        <dbReference type="Proteomes" id="UP000007564"/>
    </source>
</evidence>
<evidence type="ECO:0000256" key="1">
    <source>
        <dbReference type="SAM" id="MobiDB-lite"/>
    </source>
</evidence>
<dbReference type="AlphaFoldDB" id="A0A0C6P228"/>
<sequence length="55" mass="5434">MKFCMATLMLAASLALAGCAGGQGSQPGPPHPGAVNPYSSGGFHDAGPDYPDTGR</sequence>